<feature type="region of interest" description="Disordered" evidence="4">
    <location>
        <begin position="40"/>
        <end position="76"/>
    </location>
</feature>
<evidence type="ECO:0000313" key="6">
    <source>
        <dbReference type="EMBL" id="MDT0350898.1"/>
    </source>
</evidence>
<dbReference type="EMBL" id="JAVREJ010000010">
    <property type="protein sequence ID" value="MDT0350898.1"/>
    <property type="molecule type" value="Genomic_DNA"/>
</dbReference>
<protein>
    <submittedName>
        <fullName evidence="6">Transporter substrate-binding domain-containing protein</fullName>
    </submittedName>
</protein>
<organism evidence="6 7">
    <name type="scientific">Pseudonocardia charpentierae</name>
    <dbReference type="NCBI Taxonomy" id="3075545"/>
    <lineage>
        <taxon>Bacteria</taxon>
        <taxon>Bacillati</taxon>
        <taxon>Actinomycetota</taxon>
        <taxon>Actinomycetes</taxon>
        <taxon>Pseudonocardiales</taxon>
        <taxon>Pseudonocardiaceae</taxon>
        <taxon>Pseudonocardia</taxon>
    </lineage>
</organism>
<dbReference type="Proteomes" id="UP001183202">
    <property type="component" value="Unassembled WGS sequence"/>
</dbReference>
<sequence length="327" mass="34078">MTTATVNVGRPLGYLCAAGVLAVGALLLPGGAAPNQLASGAVPSATSAPPSPTQSPACAGVRESLRPTGPLPAAGAMPAGSTMAAIAGRGRLIAGVDRGKFLAGYRDPQTGQLVGADIDIVHSIAKAILGDADKVQFVVLDIADRVRAVQRGEVDLVVDHFTVTCDRQRSVEFSSAYMTASQRLLVPVGSGVREVEDLTGQRVCTSLGSTTEGVLRALPLRLDVVSRRGIPDCVVEMQRGRVSAVSSDDVILAGLAAQDPQTEVVGRALDHSSYGVGMRPDQPDLVRFVNALLERSRDDGSLAASYKRWLGGTLKPVPQPPPARYRD</sequence>
<dbReference type="SUPFAM" id="SSF53850">
    <property type="entry name" value="Periplasmic binding protein-like II"/>
    <property type="match status" value="1"/>
</dbReference>
<evidence type="ECO:0000256" key="2">
    <source>
        <dbReference type="ARBA" id="ARBA00022448"/>
    </source>
</evidence>
<name>A0ABU2NAB2_9PSEU</name>
<feature type="compositionally biased region" description="Low complexity" evidence="4">
    <location>
        <begin position="67"/>
        <end position="76"/>
    </location>
</feature>
<evidence type="ECO:0000256" key="1">
    <source>
        <dbReference type="ARBA" id="ARBA00010333"/>
    </source>
</evidence>
<keyword evidence="7" id="KW-1185">Reference proteome</keyword>
<dbReference type="Gene3D" id="3.40.190.10">
    <property type="entry name" value="Periplasmic binding protein-like II"/>
    <property type="match status" value="2"/>
</dbReference>
<dbReference type="CDD" id="cd13690">
    <property type="entry name" value="PBP2_GluB"/>
    <property type="match status" value="1"/>
</dbReference>
<dbReference type="InterPro" id="IPR001638">
    <property type="entry name" value="Solute-binding_3/MltF_N"/>
</dbReference>
<proteinExistence type="inferred from homology"/>
<dbReference type="InterPro" id="IPR051455">
    <property type="entry name" value="Bact_solute-bind_prot3"/>
</dbReference>
<dbReference type="Pfam" id="PF00497">
    <property type="entry name" value="SBP_bac_3"/>
    <property type="match status" value="1"/>
</dbReference>
<evidence type="ECO:0000256" key="3">
    <source>
        <dbReference type="ARBA" id="ARBA00022729"/>
    </source>
</evidence>
<keyword evidence="2" id="KW-0813">Transport</keyword>
<comment type="caution">
    <text evidence="6">The sequence shown here is derived from an EMBL/GenBank/DDBJ whole genome shotgun (WGS) entry which is preliminary data.</text>
</comment>
<dbReference type="SMART" id="SM00062">
    <property type="entry name" value="PBPb"/>
    <property type="match status" value="1"/>
</dbReference>
<evidence type="ECO:0000313" key="7">
    <source>
        <dbReference type="Proteomes" id="UP001183202"/>
    </source>
</evidence>
<reference evidence="7" key="1">
    <citation type="submission" date="2023-07" db="EMBL/GenBank/DDBJ databases">
        <title>30 novel species of actinomycetes from the DSMZ collection.</title>
        <authorList>
            <person name="Nouioui I."/>
        </authorList>
    </citation>
    <scope>NUCLEOTIDE SEQUENCE [LARGE SCALE GENOMIC DNA]</scope>
    <source>
        <strain evidence="7">DSM 45834</strain>
    </source>
</reference>
<accession>A0ABU2NAB2</accession>
<gene>
    <name evidence="6" type="ORF">RM445_15305</name>
</gene>
<dbReference type="PANTHER" id="PTHR30085">
    <property type="entry name" value="AMINO ACID ABC TRANSPORTER PERMEASE"/>
    <property type="match status" value="1"/>
</dbReference>
<comment type="similarity">
    <text evidence="1">Belongs to the bacterial solute-binding protein 3 family.</text>
</comment>
<feature type="domain" description="Solute-binding protein family 3/N-terminal" evidence="5">
    <location>
        <begin position="91"/>
        <end position="313"/>
    </location>
</feature>
<evidence type="ECO:0000259" key="5">
    <source>
        <dbReference type="SMART" id="SM00062"/>
    </source>
</evidence>
<dbReference type="PANTHER" id="PTHR30085:SF6">
    <property type="entry name" value="ABC TRANSPORTER GLUTAMINE-BINDING PROTEIN GLNH"/>
    <property type="match status" value="1"/>
</dbReference>
<keyword evidence="3" id="KW-0732">Signal</keyword>
<dbReference type="RefSeq" id="WP_311556946.1">
    <property type="nucleotide sequence ID" value="NZ_JAVREJ010000010.1"/>
</dbReference>
<evidence type="ECO:0000256" key="4">
    <source>
        <dbReference type="SAM" id="MobiDB-lite"/>
    </source>
</evidence>